<dbReference type="InterPro" id="IPR011008">
    <property type="entry name" value="Dimeric_a/b-barrel"/>
</dbReference>
<proteinExistence type="predicted"/>
<dbReference type="AlphaFoldDB" id="A0A0D2E7I1"/>
<dbReference type="SUPFAM" id="SSF54909">
    <property type="entry name" value="Dimeric alpha+beta barrel"/>
    <property type="match status" value="1"/>
</dbReference>
<name>A0A0D2E7I1_9EURO</name>
<dbReference type="EMBL" id="KN847322">
    <property type="protein sequence ID" value="KIW50705.1"/>
    <property type="molecule type" value="Genomic_DNA"/>
</dbReference>
<gene>
    <name evidence="1" type="ORF">PV05_09493</name>
</gene>
<accession>A0A0D2E7I1</accession>
<sequence length="266" mass="30395">MASEAGARGKALPKGVIMGIPRSPVQVRERSTCHHNISSYVNSRPKPGSGVDDDLWTKWYIDEHLPDLVNSKTSTRAAFYRETHDFALATKVPHPRKFLALYQTDFEEPLKSKNYLDGVRHSSGMWPQSKQTSEVGDFDARNYKLIQEYDPNKTGDSAPPFLLTVEMEPTEQNEGDFDDWYRQEHLELLSKLPGYRRSLRYVIGPKTPITQGEPPKYLAIHEIDNPRAFDGKEAEAANTTKWTVKHINEAKSFTPRMWQRVTAEGF</sequence>
<dbReference type="Proteomes" id="UP000054342">
    <property type="component" value="Unassembled WGS sequence"/>
</dbReference>
<dbReference type="Gene3D" id="3.30.70.100">
    <property type="match status" value="1"/>
</dbReference>
<protein>
    <recommendedName>
        <fullName evidence="3">EthD domain-containing protein</fullName>
    </recommendedName>
</protein>
<organism evidence="1 2">
    <name type="scientific">Exophiala xenobiotica</name>
    <dbReference type="NCBI Taxonomy" id="348802"/>
    <lineage>
        <taxon>Eukaryota</taxon>
        <taxon>Fungi</taxon>
        <taxon>Dikarya</taxon>
        <taxon>Ascomycota</taxon>
        <taxon>Pezizomycotina</taxon>
        <taxon>Eurotiomycetes</taxon>
        <taxon>Chaetothyriomycetidae</taxon>
        <taxon>Chaetothyriales</taxon>
        <taxon>Herpotrichiellaceae</taxon>
        <taxon>Exophiala</taxon>
    </lineage>
</organism>
<evidence type="ECO:0008006" key="3">
    <source>
        <dbReference type="Google" id="ProtNLM"/>
    </source>
</evidence>
<dbReference type="GeneID" id="25331401"/>
<dbReference type="OrthoDB" id="2851338at2759"/>
<evidence type="ECO:0000313" key="2">
    <source>
        <dbReference type="Proteomes" id="UP000054342"/>
    </source>
</evidence>
<reference evidence="1 2" key="1">
    <citation type="submission" date="2015-01" db="EMBL/GenBank/DDBJ databases">
        <title>The Genome Sequence of Exophiala xenobiotica CBS118157.</title>
        <authorList>
            <consortium name="The Broad Institute Genomics Platform"/>
            <person name="Cuomo C."/>
            <person name="de Hoog S."/>
            <person name="Gorbushina A."/>
            <person name="Stielow B."/>
            <person name="Teixiera M."/>
            <person name="Abouelleil A."/>
            <person name="Chapman S.B."/>
            <person name="Priest M."/>
            <person name="Young S.K."/>
            <person name="Wortman J."/>
            <person name="Nusbaum C."/>
            <person name="Birren B."/>
        </authorList>
    </citation>
    <scope>NUCLEOTIDE SEQUENCE [LARGE SCALE GENOMIC DNA]</scope>
    <source>
        <strain evidence="1 2">CBS 118157</strain>
    </source>
</reference>
<evidence type="ECO:0000313" key="1">
    <source>
        <dbReference type="EMBL" id="KIW50705.1"/>
    </source>
</evidence>
<keyword evidence="2" id="KW-1185">Reference proteome</keyword>
<dbReference type="HOGENOM" id="CLU_073903_2_0_1"/>
<dbReference type="RefSeq" id="XP_013311289.1">
    <property type="nucleotide sequence ID" value="XM_013455835.1"/>
</dbReference>